<organism evidence="2 3">
    <name type="scientific">Actinomyces radicidentis</name>
    <dbReference type="NCBI Taxonomy" id="111015"/>
    <lineage>
        <taxon>Bacteria</taxon>
        <taxon>Bacillati</taxon>
        <taxon>Actinomycetota</taxon>
        <taxon>Actinomycetes</taxon>
        <taxon>Actinomycetales</taxon>
        <taxon>Actinomycetaceae</taxon>
        <taxon>Actinomyces</taxon>
    </lineage>
</organism>
<dbReference type="STRING" id="111015.AXF14_02385"/>
<dbReference type="PANTHER" id="PTHR33747:SF1">
    <property type="entry name" value="ADENYLATE CYCLASE-ASSOCIATED CAP C-TERMINAL DOMAIN-CONTAINING PROTEIN"/>
    <property type="match status" value="1"/>
</dbReference>
<evidence type="ECO:0000313" key="3">
    <source>
        <dbReference type="Proteomes" id="UP000065220"/>
    </source>
</evidence>
<dbReference type="InterPro" id="IPR032710">
    <property type="entry name" value="NTF2-like_dom_sf"/>
</dbReference>
<evidence type="ECO:0000259" key="1">
    <source>
        <dbReference type="Pfam" id="PF17775"/>
    </source>
</evidence>
<feature type="domain" description="YchJ-like middle NTF2-like" evidence="1">
    <location>
        <begin position="49"/>
        <end position="151"/>
    </location>
</feature>
<accession>A0A0X8JGU8</accession>
<reference evidence="3" key="1">
    <citation type="submission" date="2016-02" db="EMBL/GenBank/DDBJ databases">
        <authorList>
            <person name="Holder M.E."/>
            <person name="Ajami N.J."/>
            <person name="Petrosino J.F."/>
        </authorList>
    </citation>
    <scope>NUCLEOTIDE SEQUENCE [LARGE SCALE GENOMIC DNA]</scope>
    <source>
        <strain evidence="3">CCUG 36733</strain>
    </source>
</reference>
<name>A0A0X8JGU8_ACTRD</name>
<dbReference type="Proteomes" id="UP000065220">
    <property type="component" value="Chromosome"/>
</dbReference>
<dbReference type="EMBL" id="CP014228">
    <property type="protein sequence ID" value="AMD88382.1"/>
    <property type="molecule type" value="Genomic_DNA"/>
</dbReference>
<dbReference type="OrthoDB" id="21421at2"/>
<dbReference type="InterPro" id="IPR048469">
    <property type="entry name" value="YchJ-like_M"/>
</dbReference>
<dbReference type="RefSeq" id="WP_067943936.1">
    <property type="nucleotide sequence ID" value="NZ_CP014228.1"/>
</dbReference>
<dbReference type="PANTHER" id="PTHR33747">
    <property type="entry name" value="UPF0225 PROTEIN SCO1677"/>
    <property type="match status" value="1"/>
</dbReference>
<proteinExistence type="predicted"/>
<dbReference type="Gene3D" id="3.10.450.50">
    <property type="match status" value="1"/>
</dbReference>
<sequence length="153" mass="16586">MRRPALGLLGADRRAQRAAGPAESCCPCGSGRSLVACCQPYLDGEPAATAEALVRSRYTAFARGDEDHLFRTWHPRTRPAGPYGDPATTWTGLTIEETVGGGDDEPDGAEAVVEFTVRYRLTGADGAAGPEQSMRERSRFLRRAGRWLYVEAL</sequence>
<gene>
    <name evidence="2" type="ORF">AXF14_02385</name>
</gene>
<dbReference type="SUPFAM" id="SSF54427">
    <property type="entry name" value="NTF2-like"/>
    <property type="match status" value="1"/>
</dbReference>
<protein>
    <submittedName>
        <fullName evidence="2">Zinc chelation protein SecC</fullName>
    </submittedName>
</protein>
<dbReference type="KEGG" id="ard:AXF14_02385"/>
<dbReference type="AlphaFoldDB" id="A0A0X8JGU8"/>
<keyword evidence="3" id="KW-1185">Reference proteome</keyword>
<dbReference type="Pfam" id="PF17775">
    <property type="entry name" value="YchJ_M-like"/>
    <property type="match status" value="1"/>
</dbReference>
<evidence type="ECO:0000313" key="2">
    <source>
        <dbReference type="EMBL" id="AMD88382.1"/>
    </source>
</evidence>